<accession>Q1GPR4</accession>
<evidence type="ECO:0000313" key="1">
    <source>
        <dbReference type="EMBL" id="ABF54358.1"/>
    </source>
</evidence>
<evidence type="ECO:0000313" key="2">
    <source>
        <dbReference type="Proteomes" id="UP000006578"/>
    </source>
</evidence>
<dbReference type="eggNOG" id="ENOG5032R4P">
    <property type="taxonomic scope" value="Bacteria"/>
</dbReference>
<organism evidence="1 2">
    <name type="scientific">Sphingopyxis alaskensis (strain DSM 13593 / LMG 18877 / RB2256)</name>
    <name type="common">Sphingomonas alaskensis</name>
    <dbReference type="NCBI Taxonomy" id="317655"/>
    <lineage>
        <taxon>Bacteria</taxon>
        <taxon>Pseudomonadati</taxon>
        <taxon>Pseudomonadota</taxon>
        <taxon>Alphaproteobacteria</taxon>
        <taxon>Sphingomonadales</taxon>
        <taxon>Sphingomonadaceae</taxon>
        <taxon>Sphingopyxis</taxon>
    </lineage>
</organism>
<dbReference type="AlphaFoldDB" id="Q1GPR4"/>
<reference evidence="1 2" key="1">
    <citation type="journal article" date="2009" name="Proc. Natl. Acad. Sci. U.S.A.">
        <title>The genomic basis of trophic strategy in marine bacteria.</title>
        <authorList>
            <person name="Lauro F.M."/>
            <person name="McDougald D."/>
            <person name="Thomas T."/>
            <person name="Williams T.J."/>
            <person name="Egan S."/>
            <person name="Rice S."/>
            <person name="DeMaere M.Z."/>
            <person name="Ting L."/>
            <person name="Ertan H."/>
            <person name="Johnson J."/>
            <person name="Ferriera S."/>
            <person name="Lapidus A."/>
            <person name="Anderson I."/>
            <person name="Kyrpides N."/>
            <person name="Munk A.C."/>
            <person name="Detter C."/>
            <person name="Han C.S."/>
            <person name="Brown M.V."/>
            <person name="Robb F.T."/>
            <person name="Kjelleberg S."/>
            <person name="Cavicchioli R."/>
        </authorList>
    </citation>
    <scope>NUCLEOTIDE SEQUENCE [LARGE SCALE GENOMIC DNA]</scope>
    <source>
        <strain evidence="2">DSM 13593 / LMG 18877 / RB2256</strain>
    </source>
</reference>
<dbReference type="RefSeq" id="WP_011542923.1">
    <property type="nucleotide sequence ID" value="NC_008048.1"/>
</dbReference>
<dbReference type="KEGG" id="sal:Sala_2653"/>
<proteinExistence type="predicted"/>
<dbReference type="EMBL" id="CP000356">
    <property type="protein sequence ID" value="ABF54358.1"/>
    <property type="molecule type" value="Genomic_DNA"/>
</dbReference>
<dbReference type="OrthoDB" id="7478245at2"/>
<protein>
    <recommendedName>
        <fullName evidence="3">Nucleotidyl transferase AbiEii/AbiGii toxin family protein</fullName>
    </recommendedName>
</protein>
<evidence type="ECO:0008006" key="3">
    <source>
        <dbReference type="Google" id="ProtNLM"/>
    </source>
</evidence>
<sequence length="259" mass="29112">MAAERKEPLARTTVIKLASVLGLEDNAFIVGGQALNLWAERYALGRPELIAFGPFTSKDLDYFGHRQAAKKLADALNGEVHYPGPDDHTPNSAVVTATIDGIDLEIDFLSDVIGVKANALERDAVELIVPVRGNGVDELVLPVMHPLHCLQSRVANVVTLGRHDDVAMRQLAAAPIVLQAYIDEMLAEGDVKEAKLVLQRLFEFLRGDIAARKCPELPMRNPAEIFAAFQRDRRLDLRFRWFNLRSMRRTLRSRRRRRE</sequence>
<keyword evidence="2" id="KW-1185">Reference proteome</keyword>
<name>Q1GPR4_SPHAL</name>
<gene>
    <name evidence="1" type="ordered locus">Sala_2653</name>
</gene>
<dbReference type="HOGENOM" id="CLU_1073263_0_0_5"/>
<dbReference type="Proteomes" id="UP000006578">
    <property type="component" value="Chromosome"/>
</dbReference>